<accession>A0A5N7BUW2</accession>
<evidence type="ECO:0000256" key="1">
    <source>
        <dbReference type="ARBA" id="ARBA00006484"/>
    </source>
</evidence>
<name>A0A5N7BUW2_PETAA</name>
<comment type="similarity">
    <text evidence="1">Belongs to the short-chain dehydrogenases/reductases (SDR) family.</text>
</comment>
<dbReference type="OrthoDB" id="5336600at2759"/>
<sequence>MRQTDEGMDIAGAVSPTAKEDPYQLDLSQFQTDFNINTVSMFVAIKEALASFAALPETAARTFIYTGNAMNFASFPGIMTLGAGKSASAHLISAAAAAYAPRGFKFYYADERQADGKLAGRGISGEAHARLYKTLSEEKTQGPWLQTFVNGKGYVYFAPDTQVTL</sequence>
<evidence type="ECO:0000313" key="3">
    <source>
        <dbReference type="EMBL" id="KAE8385297.1"/>
    </source>
</evidence>
<organism evidence="3">
    <name type="scientific">Petromyces alliaceus</name>
    <name type="common">Aspergillus alliaceus</name>
    <dbReference type="NCBI Taxonomy" id="209559"/>
    <lineage>
        <taxon>Eukaryota</taxon>
        <taxon>Fungi</taxon>
        <taxon>Dikarya</taxon>
        <taxon>Ascomycota</taxon>
        <taxon>Pezizomycotina</taxon>
        <taxon>Eurotiomycetes</taxon>
        <taxon>Eurotiomycetidae</taxon>
        <taxon>Eurotiales</taxon>
        <taxon>Aspergillaceae</taxon>
        <taxon>Aspergillus</taxon>
        <taxon>Aspergillus subgen. Circumdati</taxon>
    </lineage>
</organism>
<dbReference type="Gene3D" id="3.40.50.720">
    <property type="entry name" value="NAD(P)-binding Rossmann-like Domain"/>
    <property type="match status" value="1"/>
</dbReference>
<dbReference type="AlphaFoldDB" id="A0A5N7BUW2"/>
<reference evidence="3" key="1">
    <citation type="submission" date="2019-04" db="EMBL/GenBank/DDBJ databases">
        <title>Friends and foes A comparative genomics studyof 23 Aspergillus species from section Flavi.</title>
        <authorList>
            <consortium name="DOE Joint Genome Institute"/>
            <person name="Kjaerbolling I."/>
            <person name="Vesth T."/>
            <person name="Frisvad J.C."/>
            <person name="Nybo J.L."/>
            <person name="Theobald S."/>
            <person name="Kildgaard S."/>
            <person name="Isbrandt T."/>
            <person name="Kuo A."/>
            <person name="Sato A."/>
            <person name="Lyhne E.K."/>
            <person name="Kogle M.E."/>
            <person name="Wiebenga A."/>
            <person name="Kun R.S."/>
            <person name="Lubbers R.J."/>
            <person name="Makela M.R."/>
            <person name="Barry K."/>
            <person name="Chovatia M."/>
            <person name="Clum A."/>
            <person name="Daum C."/>
            <person name="Haridas S."/>
            <person name="He G."/>
            <person name="LaButti K."/>
            <person name="Lipzen A."/>
            <person name="Mondo S."/>
            <person name="Riley R."/>
            <person name="Salamov A."/>
            <person name="Simmons B.A."/>
            <person name="Magnuson J.K."/>
            <person name="Henrissat B."/>
            <person name="Mortensen U.H."/>
            <person name="Larsen T.O."/>
            <person name="Devries R.P."/>
            <person name="Grigoriev I.V."/>
            <person name="Machida M."/>
            <person name="Baker S.E."/>
            <person name="Andersen M.R."/>
        </authorList>
    </citation>
    <scope>NUCLEOTIDE SEQUENCE [LARGE SCALE GENOMIC DNA]</scope>
    <source>
        <strain evidence="3">IBT 14317</strain>
    </source>
</reference>
<dbReference type="EMBL" id="ML735339">
    <property type="protein sequence ID" value="KAE8385297.1"/>
    <property type="molecule type" value="Genomic_DNA"/>
</dbReference>
<proteinExistence type="inferred from homology"/>
<dbReference type="Proteomes" id="UP000326877">
    <property type="component" value="Unassembled WGS sequence"/>
</dbReference>
<dbReference type="SUPFAM" id="SSF51735">
    <property type="entry name" value="NAD(P)-binding Rossmann-fold domains"/>
    <property type="match status" value="1"/>
</dbReference>
<evidence type="ECO:0000256" key="2">
    <source>
        <dbReference type="ARBA" id="ARBA00023002"/>
    </source>
</evidence>
<keyword evidence="2" id="KW-0560">Oxidoreductase</keyword>
<dbReference type="GO" id="GO:0016491">
    <property type="term" value="F:oxidoreductase activity"/>
    <property type="evidence" value="ECO:0007669"/>
    <property type="project" value="UniProtKB-KW"/>
</dbReference>
<dbReference type="PANTHER" id="PTHR43669:SF4">
    <property type="entry name" value="SHORT-CHAIN DEHYDROGENASE"/>
    <property type="match status" value="1"/>
</dbReference>
<dbReference type="InterPro" id="IPR036291">
    <property type="entry name" value="NAD(P)-bd_dom_sf"/>
</dbReference>
<dbReference type="PANTHER" id="PTHR43669">
    <property type="entry name" value="5-KETO-D-GLUCONATE 5-REDUCTASE"/>
    <property type="match status" value="1"/>
</dbReference>
<protein>
    <submittedName>
        <fullName evidence="3">Uncharacterized protein</fullName>
    </submittedName>
</protein>
<gene>
    <name evidence="3" type="ORF">BDV23DRAFT_188410</name>
</gene>